<dbReference type="EC" id="5.6.2.3" evidence="1"/>
<evidence type="ECO:0000256" key="1">
    <source>
        <dbReference type="RuleBase" id="RU363044"/>
    </source>
</evidence>
<sequence>MPLPNDALLSNMENVLISEELNYDKQTHGGIFFVNGFGSSEKTYIWNILTSALRGRSDIVLAVASSGIASQLIQEKKVEKVRGRPPSALAGERGIPTRFLISFYRVSTVNPGTGGLDGNTHSQSSAPRQLLLLCYSRQQT</sequence>
<keyword evidence="1" id="KW-0234">DNA repair</keyword>
<feature type="domain" description="DNA helicase Pif1-like DEAD-box helicase" evidence="2">
    <location>
        <begin position="21"/>
        <end position="77"/>
    </location>
</feature>
<dbReference type="GO" id="GO:0006310">
    <property type="term" value="P:DNA recombination"/>
    <property type="evidence" value="ECO:0007669"/>
    <property type="project" value="UniProtKB-KW"/>
</dbReference>
<dbReference type="OrthoDB" id="1927241at2759"/>
<dbReference type="GO" id="GO:0005524">
    <property type="term" value="F:ATP binding"/>
    <property type="evidence" value="ECO:0007669"/>
    <property type="project" value="UniProtKB-KW"/>
</dbReference>
<keyword evidence="1" id="KW-0547">Nucleotide-binding</keyword>
<accession>A0A834SYD0</accession>
<comment type="catalytic activity">
    <reaction evidence="1">
        <text>ATP + H2O = ADP + phosphate + H(+)</text>
        <dbReference type="Rhea" id="RHEA:13065"/>
        <dbReference type="ChEBI" id="CHEBI:15377"/>
        <dbReference type="ChEBI" id="CHEBI:15378"/>
        <dbReference type="ChEBI" id="CHEBI:30616"/>
        <dbReference type="ChEBI" id="CHEBI:43474"/>
        <dbReference type="ChEBI" id="CHEBI:456216"/>
        <dbReference type="EC" id="5.6.2.3"/>
    </reaction>
</comment>
<keyword evidence="1" id="KW-0067">ATP-binding</keyword>
<dbReference type="PANTHER" id="PTHR10492:SF57">
    <property type="entry name" value="ATP-DEPENDENT DNA HELICASE"/>
    <property type="match status" value="1"/>
</dbReference>
<evidence type="ECO:0000313" key="3">
    <source>
        <dbReference type="EMBL" id="KAF7812515.1"/>
    </source>
</evidence>
<evidence type="ECO:0000313" key="4">
    <source>
        <dbReference type="Proteomes" id="UP000634136"/>
    </source>
</evidence>
<comment type="similarity">
    <text evidence="1">Belongs to the helicase family.</text>
</comment>
<dbReference type="PANTHER" id="PTHR10492">
    <property type="match status" value="1"/>
</dbReference>
<dbReference type="GO" id="GO:0043139">
    <property type="term" value="F:5'-3' DNA helicase activity"/>
    <property type="evidence" value="ECO:0007669"/>
    <property type="project" value="UniProtKB-EC"/>
</dbReference>
<dbReference type="Pfam" id="PF05970">
    <property type="entry name" value="PIF1"/>
    <property type="match status" value="1"/>
</dbReference>
<protein>
    <recommendedName>
        <fullName evidence="1">ATP-dependent DNA helicase</fullName>
        <ecNumber evidence="1">5.6.2.3</ecNumber>
    </recommendedName>
</protein>
<dbReference type="GO" id="GO:0006281">
    <property type="term" value="P:DNA repair"/>
    <property type="evidence" value="ECO:0007669"/>
    <property type="project" value="UniProtKB-KW"/>
</dbReference>
<organism evidence="3 4">
    <name type="scientific">Senna tora</name>
    <dbReference type="NCBI Taxonomy" id="362788"/>
    <lineage>
        <taxon>Eukaryota</taxon>
        <taxon>Viridiplantae</taxon>
        <taxon>Streptophyta</taxon>
        <taxon>Embryophyta</taxon>
        <taxon>Tracheophyta</taxon>
        <taxon>Spermatophyta</taxon>
        <taxon>Magnoliopsida</taxon>
        <taxon>eudicotyledons</taxon>
        <taxon>Gunneridae</taxon>
        <taxon>Pentapetalae</taxon>
        <taxon>rosids</taxon>
        <taxon>fabids</taxon>
        <taxon>Fabales</taxon>
        <taxon>Fabaceae</taxon>
        <taxon>Caesalpinioideae</taxon>
        <taxon>Cassia clade</taxon>
        <taxon>Senna</taxon>
    </lineage>
</organism>
<keyword evidence="1" id="KW-0233">DNA recombination</keyword>
<dbReference type="GO" id="GO:0016787">
    <property type="term" value="F:hydrolase activity"/>
    <property type="evidence" value="ECO:0007669"/>
    <property type="project" value="UniProtKB-KW"/>
</dbReference>
<keyword evidence="1" id="KW-0378">Hydrolase</keyword>
<comment type="caution">
    <text evidence="3">The sequence shown here is derived from an EMBL/GenBank/DDBJ whole genome shotgun (WGS) entry which is preliminary data.</text>
</comment>
<evidence type="ECO:0000259" key="2">
    <source>
        <dbReference type="Pfam" id="PF05970"/>
    </source>
</evidence>
<dbReference type="EMBL" id="JAAIUW010000010">
    <property type="protein sequence ID" value="KAF7812515.1"/>
    <property type="molecule type" value="Genomic_DNA"/>
</dbReference>
<proteinExistence type="inferred from homology"/>
<name>A0A834SYD0_9FABA</name>
<dbReference type="AlphaFoldDB" id="A0A834SYD0"/>
<comment type="cofactor">
    <cofactor evidence="1">
        <name>Mg(2+)</name>
        <dbReference type="ChEBI" id="CHEBI:18420"/>
    </cofactor>
</comment>
<reference evidence="3" key="1">
    <citation type="submission" date="2020-09" db="EMBL/GenBank/DDBJ databases">
        <title>Genome-Enabled Discovery of Anthraquinone Biosynthesis in Senna tora.</title>
        <authorList>
            <person name="Kang S.-H."/>
            <person name="Pandey R.P."/>
            <person name="Lee C.-M."/>
            <person name="Sim J.-S."/>
            <person name="Jeong J.-T."/>
            <person name="Choi B.-S."/>
            <person name="Jung M."/>
            <person name="Ginzburg D."/>
            <person name="Zhao K."/>
            <person name="Won S.Y."/>
            <person name="Oh T.-J."/>
            <person name="Yu Y."/>
            <person name="Kim N.-H."/>
            <person name="Lee O.R."/>
            <person name="Lee T.-H."/>
            <person name="Bashyal P."/>
            <person name="Kim T.-S."/>
            <person name="Lee W.-H."/>
            <person name="Kawkins C."/>
            <person name="Kim C.-K."/>
            <person name="Kim J.S."/>
            <person name="Ahn B.O."/>
            <person name="Rhee S.Y."/>
            <person name="Sohng J.K."/>
        </authorList>
    </citation>
    <scope>NUCLEOTIDE SEQUENCE</scope>
    <source>
        <tissue evidence="3">Leaf</tissue>
    </source>
</reference>
<keyword evidence="1 3" id="KW-0347">Helicase</keyword>
<keyword evidence="1" id="KW-0227">DNA damage</keyword>
<gene>
    <name evidence="3" type="ORF">G2W53_033491</name>
</gene>
<dbReference type="InterPro" id="IPR010285">
    <property type="entry name" value="DNA_helicase_pif1-like_DEAD"/>
</dbReference>
<dbReference type="GO" id="GO:0000723">
    <property type="term" value="P:telomere maintenance"/>
    <property type="evidence" value="ECO:0007669"/>
    <property type="project" value="InterPro"/>
</dbReference>
<keyword evidence="4" id="KW-1185">Reference proteome</keyword>
<dbReference type="Proteomes" id="UP000634136">
    <property type="component" value="Unassembled WGS sequence"/>
</dbReference>